<reference evidence="11 12" key="1">
    <citation type="submission" date="2019-06" db="EMBL/GenBank/DDBJ databases">
        <title>Whole genome shotgun sequence of Glutamicibacter uratoxydans NBRC 15515.</title>
        <authorList>
            <person name="Hosoyama A."/>
            <person name="Uohara A."/>
            <person name="Ohji S."/>
            <person name="Ichikawa N."/>
        </authorList>
    </citation>
    <scope>NUCLEOTIDE SEQUENCE [LARGE SCALE GENOMIC DNA]</scope>
    <source>
        <strain evidence="11 12">NBRC 15515</strain>
    </source>
</reference>
<evidence type="ECO:0000256" key="5">
    <source>
        <dbReference type="ARBA" id="ARBA00030755"/>
    </source>
</evidence>
<feature type="active site" description="Proton acceptor" evidence="7">
    <location>
        <position position="350"/>
    </location>
</feature>
<evidence type="ECO:0000256" key="4">
    <source>
        <dbReference type="ARBA" id="ARBA00023315"/>
    </source>
</evidence>
<dbReference type="Pfam" id="PF02803">
    <property type="entry name" value="Thiolase_C"/>
    <property type="match status" value="1"/>
</dbReference>
<dbReference type="EMBL" id="BJNY01000028">
    <property type="protein sequence ID" value="GED07818.1"/>
    <property type="molecule type" value="Genomic_DNA"/>
</dbReference>
<feature type="active site" description="Proton acceptor" evidence="7">
    <location>
        <position position="380"/>
    </location>
</feature>
<name>A0A4Y4DWR7_GLUUR</name>
<dbReference type="RefSeq" id="WP_141367305.1">
    <property type="nucleotide sequence ID" value="NZ_BAAAJL010000007.1"/>
</dbReference>
<evidence type="ECO:0000256" key="2">
    <source>
        <dbReference type="ARBA" id="ARBA00012705"/>
    </source>
</evidence>
<evidence type="ECO:0000259" key="10">
    <source>
        <dbReference type="Pfam" id="PF02803"/>
    </source>
</evidence>
<dbReference type="InterPro" id="IPR020617">
    <property type="entry name" value="Thiolase_C"/>
</dbReference>
<evidence type="ECO:0000256" key="8">
    <source>
        <dbReference type="RuleBase" id="RU003557"/>
    </source>
</evidence>
<feature type="domain" description="Thiolase N-terminal" evidence="9">
    <location>
        <begin position="10"/>
        <end position="263"/>
    </location>
</feature>
<feature type="domain" description="Thiolase C-terminal" evidence="10">
    <location>
        <begin position="273"/>
        <end position="392"/>
    </location>
</feature>
<dbReference type="PROSITE" id="PS00098">
    <property type="entry name" value="THIOLASE_1"/>
    <property type="match status" value="1"/>
</dbReference>
<dbReference type="Pfam" id="PF00108">
    <property type="entry name" value="Thiolase_N"/>
    <property type="match status" value="1"/>
</dbReference>
<dbReference type="InterPro" id="IPR020613">
    <property type="entry name" value="Thiolase_CS"/>
</dbReference>
<gene>
    <name evidence="11" type="ORF">AUR04nite_33500</name>
</gene>
<dbReference type="OrthoDB" id="9764638at2"/>
<dbReference type="PANTHER" id="PTHR18919">
    <property type="entry name" value="ACETYL-COA C-ACYLTRANSFERASE"/>
    <property type="match status" value="1"/>
</dbReference>
<dbReference type="GO" id="GO:0003985">
    <property type="term" value="F:acetyl-CoA C-acetyltransferase activity"/>
    <property type="evidence" value="ECO:0007669"/>
    <property type="project" value="UniProtKB-EC"/>
</dbReference>
<dbReference type="PANTHER" id="PTHR18919:SF107">
    <property type="entry name" value="ACETYL-COA ACETYLTRANSFERASE, CYTOSOLIC"/>
    <property type="match status" value="1"/>
</dbReference>
<sequence length="394" mass="40811">MVNGAGKDKVTIIAGARTAVGRFDGIYRDLSTADLGAAAAAVALERSKIPGEMVDEVIMGCIGQVGPESYNARRVALGAGLDQSTTAMNVNRLCGSGLQALFSAAQALSFGAAEVVLAGGNESMTNMPYLDYSAGSRRSLGHKKLLNGTLAMLTDPFSNSHMGTTADNVSAKYKVSRADQDEFALRSQRLAGLESSRQAFAQEIIPTSLAGAEGQDRDEHPRTGVTFESLAALRPVFSSNGTATAGNSSGVNDGAAALLLAKQSFVDAHGLGALATLEQVVVTAMDPSLMGYAPTYALRKLFDQTGLTPNDIDIFELNEAFAAQALAVIRDSGLDPERVNPYGGAIALGHPVGATGAILALRAALALHRRDQTFAVVTLCIGGGQAIAALLKRV</sequence>
<dbReference type="EC" id="2.3.1.9" evidence="2"/>
<evidence type="ECO:0000256" key="1">
    <source>
        <dbReference type="ARBA" id="ARBA00010982"/>
    </source>
</evidence>
<evidence type="ECO:0000256" key="7">
    <source>
        <dbReference type="PIRSR" id="PIRSR000429-1"/>
    </source>
</evidence>
<dbReference type="InterPro" id="IPR016039">
    <property type="entry name" value="Thiolase-like"/>
</dbReference>
<dbReference type="PROSITE" id="PS00737">
    <property type="entry name" value="THIOLASE_2"/>
    <property type="match status" value="1"/>
</dbReference>
<dbReference type="Proteomes" id="UP000316612">
    <property type="component" value="Unassembled WGS sequence"/>
</dbReference>
<dbReference type="InterPro" id="IPR020610">
    <property type="entry name" value="Thiolase_AS"/>
</dbReference>
<evidence type="ECO:0000259" key="9">
    <source>
        <dbReference type="Pfam" id="PF00108"/>
    </source>
</evidence>
<dbReference type="InterPro" id="IPR020615">
    <property type="entry name" value="Thiolase_acyl_enz_int_AS"/>
</dbReference>
<dbReference type="SUPFAM" id="SSF53901">
    <property type="entry name" value="Thiolase-like"/>
    <property type="match status" value="2"/>
</dbReference>
<dbReference type="Gene3D" id="3.40.47.10">
    <property type="match status" value="2"/>
</dbReference>
<keyword evidence="3 8" id="KW-0808">Transferase</keyword>
<dbReference type="NCBIfam" id="TIGR01930">
    <property type="entry name" value="AcCoA-C-Actrans"/>
    <property type="match status" value="1"/>
</dbReference>
<proteinExistence type="inferred from homology"/>
<dbReference type="AlphaFoldDB" id="A0A4Y4DWR7"/>
<dbReference type="InterPro" id="IPR020616">
    <property type="entry name" value="Thiolase_N"/>
</dbReference>
<keyword evidence="4 8" id="KW-0012">Acyltransferase</keyword>
<accession>A0A4Y4DWR7</accession>
<dbReference type="PIRSF" id="PIRSF000429">
    <property type="entry name" value="Ac-CoA_Ac_transf"/>
    <property type="match status" value="1"/>
</dbReference>
<comment type="similarity">
    <text evidence="1 8">Belongs to the thiolase-like superfamily. Thiolase family.</text>
</comment>
<dbReference type="InterPro" id="IPR002155">
    <property type="entry name" value="Thiolase"/>
</dbReference>
<keyword evidence="12" id="KW-1185">Reference proteome</keyword>
<evidence type="ECO:0000313" key="11">
    <source>
        <dbReference type="EMBL" id="GED07818.1"/>
    </source>
</evidence>
<feature type="active site" description="Acyl-thioester intermediate" evidence="7">
    <location>
        <position position="94"/>
    </location>
</feature>
<organism evidence="11 12">
    <name type="scientific">Glutamicibacter uratoxydans</name>
    <name type="common">Arthrobacter uratoxydans</name>
    <dbReference type="NCBI Taxonomy" id="43667"/>
    <lineage>
        <taxon>Bacteria</taxon>
        <taxon>Bacillati</taxon>
        <taxon>Actinomycetota</taxon>
        <taxon>Actinomycetes</taxon>
        <taxon>Micrococcales</taxon>
        <taxon>Micrococcaceae</taxon>
        <taxon>Glutamicibacter</taxon>
    </lineage>
</organism>
<comment type="caution">
    <text evidence="11">The sequence shown here is derived from an EMBL/GenBank/DDBJ whole genome shotgun (WGS) entry which is preliminary data.</text>
</comment>
<dbReference type="CDD" id="cd00751">
    <property type="entry name" value="thiolase"/>
    <property type="match status" value="1"/>
</dbReference>
<evidence type="ECO:0000256" key="3">
    <source>
        <dbReference type="ARBA" id="ARBA00022679"/>
    </source>
</evidence>
<dbReference type="PROSITE" id="PS00099">
    <property type="entry name" value="THIOLASE_3"/>
    <property type="match status" value="1"/>
</dbReference>
<protein>
    <recommendedName>
        <fullName evidence="6">Probable acetyl-CoA acetyltransferase</fullName>
        <ecNumber evidence="2">2.3.1.9</ecNumber>
    </recommendedName>
    <alternativeName>
        <fullName evidence="5">Acetoacetyl-CoA thiolase</fullName>
    </alternativeName>
</protein>
<evidence type="ECO:0000313" key="12">
    <source>
        <dbReference type="Proteomes" id="UP000316612"/>
    </source>
</evidence>
<evidence type="ECO:0000256" key="6">
    <source>
        <dbReference type="ARBA" id="ARBA00040529"/>
    </source>
</evidence>